<evidence type="ECO:0000256" key="11">
    <source>
        <dbReference type="PROSITE-ProRule" id="PRU00221"/>
    </source>
</evidence>
<dbReference type="InterPro" id="IPR019775">
    <property type="entry name" value="WD40_repeat_CS"/>
</dbReference>
<dbReference type="InterPro" id="IPR001680">
    <property type="entry name" value="WD40_rpt"/>
</dbReference>
<feature type="repeat" description="WD" evidence="11">
    <location>
        <begin position="100"/>
        <end position="114"/>
    </location>
</feature>
<dbReference type="OrthoDB" id="3197649at2759"/>
<accession>A0A286UM80</accession>
<comment type="caution">
    <text evidence="12">The sequence shown here is derived from an EMBL/GenBank/DDBJ whole genome shotgun (WGS) entry which is preliminary data.</text>
</comment>
<dbReference type="Proteomes" id="UP000217199">
    <property type="component" value="Unassembled WGS sequence"/>
</dbReference>
<feature type="repeat" description="WD" evidence="11">
    <location>
        <begin position="286"/>
        <end position="319"/>
    </location>
</feature>
<dbReference type="PRINTS" id="PR00320">
    <property type="entry name" value="GPROTEINBRPT"/>
</dbReference>
<evidence type="ECO:0000256" key="4">
    <source>
        <dbReference type="ARBA" id="ARBA00022490"/>
    </source>
</evidence>
<evidence type="ECO:0000256" key="6">
    <source>
        <dbReference type="ARBA" id="ARBA00022737"/>
    </source>
</evidence>
<reference evidence="12 13" key="1">
    <citation type="journal article" date="2017" name="Mol. Ecol.">
        <title>Comparative and population genomic landscape of Phellinus noxius: A hypervariable fungus causing root rot in trees.</title>
        <authorList>
            <person name="Chung C.L."/>
            <person name="Lee T.J."/>
            <person name="Akiba M."/>
            <person name="Lee H.H."/>
            <person name="Kuo T.H."/>
            <person name="Liu D."/>
            <person name="Ke H.M."/>
            <person name="Yokoi T."/>
            <person name="Roa M.B."/>
            <person name="Lu M.J."/>
            <person name="Chang Y.Y."/>
            <person name="Ann P.J."/>
            <person name="Tsai J.N."/>
            <person name="Chen C.Y."/>
            <person name="Tzean S.S."/>
            <person name="Ota Y."/>
            <person name="Hattori T."/>
            <person name="Sahashi N."/>
            <person name="Liou R.F."/>
            <person name="Kikuchi T."/>
            <person name="Tsai I.J."/>
        </authorList>
    </citation>
    <scope>NUCLEOTIDE SEQUENCE [LARGE SCALE GENOMIC DNA]</scope>
    <source>
        <strain evidence="12 13">FFPRI411160</strain>
    </source>
</reference>
<dbReference type="PROSITE" id="PS50294">
    <property type="entry name" value="WD_REPEATS_REGION"/>
    <property type="match status" value="1"/>
</dbReference>
<keyword evidence="6" id="KW-0677">Repeat</keyword>
<dbReference type="InParanoid" id="A0A286UM80"/>
<proteinExistence type="inferred from homology"/>
<keyword evidence="8" id="KW-0576">Peroxisome</keyword>
<evidence type="ECO:0000313" key="13">
    <source>
        <dbReference type="Proteomes" id="UP000217199"/>
    </source>
</evidence>
<dbReference type="FunCoup" id="A0A286UM80">
    <property type="interactions" value="65"/>
</dbReference>
<comment type="similarity">
    <text evidence="9">Belongs to the WD repeat peroxin-7 family.</text>
</comment>
<dbReference type="PANTHER" id="PTHR46027">
    <property type="entry name" value="PEROXISOMAL TARGETING SIGNAL 2 RECEPTOR"/>
    <property type="match status" value="1"/>
</dbReference>
<keyword evidence="4" id="KW-0963">Cytoplasm</keyword>
<protein>
    <recommendedName>
        <fullName evidence="10">Peroxin-7</fullName>
    </recommendedName>
</protein>
<dbReference type="InterPro" id="IPR044536">
    <property type="entry name" value="PEX7"/>
</dbReference>
<dbReference type="Gene3D" id="2.130.10.10">
    <property type="entry name" value="YVTN repeat-like/Quinoprotein amine dehydrogenase"/>
    <property type="match status" value="1"/>
</dbReference>
<evidence type="ECO:0000256" key="3">
    <source>
        <dbReference type="ARBA" id="ARBA00022448"/>
    </source>
</evidence>
<name>A0A286UM80_9AGAM</name>
<evidence type="ECO:0000256" key="5">
    <source>
        <dbReference type="ARBA" id="ARBA00022574"/>
    </source>
</evidence>
<dbReference type="Pfam" id="PF00400">
    <property type="entry name" value="WD40"/>
    <property type="match status" value="5"/>
</dbReference>
<evidence type="ECO:0000256" key="1">
    <source>
        <dbReference type="ARBA" id="ARBA00004253"/>
    </source>
</evidence>
<dbReference type="GO" id="GO:0016558">
    <property type="term" value="P:protein import into peroxisome matrix"/>
    <property type="evidence" value="ECO:0007669"/>
    <property type="project" value="InterPro"/>
</dbReference>
<evidence type="ECO:0000313" key="12">
    <source>
        <dbReference type="EMBL" id="PAV20649.1"/>
    </source>
</evidence>
<dbReference type="PROSITE" id="PS50082">
    <property type="entry name" value="WD_REPEATS_2"/>
    <property type="match status" value="4"/>
</dbReference>
<gene>
    <name evidence="12" type="ORF">PNOK_0327600</name>
</gene>
<dbReference type="EMBL" id="NBII01000003">
    <property type="protein sequence ID" value="PAV20649.1"/>
    <property type="molecule type" value="Genomic_DNA"/>
</dbReference>
<evidence type="ECO:0000256" key="9">
    <source>
        <dbReference type="ARBA" id="ARBA00024017"/>
    </source>
</evidence>
<dbReference type="PROSITE" id="PS00678">
    <property type="entry name" value="WD_REPEATS_1"/>
    <property type="match status" value="1"/>
</dbReference>
<evidence type="ECO:0000256" key="7">
    <source>
        <dbReference type="ARBA" id="ARBA00022927"/>
    </source>
</evidence>
<dbReference type="STRING" id="2282107.A0A286UM80"/>
<comment type="subcellular location">
    <subcellularLocation>
        <location evidence="2">Cytoplasm</location>
        <location evidence="2">Cytosol</location>
    </subcellularLocation>
    <subcellularLocation>
        <location evidence="1">Peroxisome matrix</location>
    </subcellularLocation>
</comment>
<dbReference type="InterPro" id="IPR036322">
    <property type="entry name" value="WD40_repeat_dom_sf"/>
</dbReference>
<dbReference type="GO" id="GO:0005829">
    <property type="term" value="C:cytosol"/>
    <property type="evidence" value="ECO:0007669"/>
    <property type="project" value="UniProtKB-SubCell"/>
</dbReference>
<sequence length="354" mass="38619">MMNNPLPSSSLNTPGFAHYAVAWSPFHNTRLAVASSANFGLVGNGRLQIVSLGPLIPNITNGSNSNIPSAPLPSLVLEKQYPTQDGLYDVAWSEIHENQLVSASGDGSIRLWDITLNDLPIRVWKEHSREVFSVDWSNIKKDAFCTSSWDGTIKLWTPDRAHSVTTLQAAQGCVYQALFSPHHPDLIASCSSDGALRIFDLRAPALLTAPTSLVSPLSSPALLVPPTRGPAEILSLDWNKYRPMVLAAGGTDRAVRVWDCRMLNPSGVGDPGQETTKIGGVCETELLGHEYAVRKVQWSPHRADLLASASYDMTCRIWSTSPPPGRQPLLYIEDGHTEFVVGCAWSFIESRIIP</sequence>
<keyword evidence="5 11" id="KW-0853">WD repeat</keyword>
<dbReference type="AlphaFoldDB" id="A0A286UM80"/>
<dbReference type="PANTHER" id="PTHR46027:SF1">
    <property type="entry name" value="PEROXISOMAL TARGETING SIGNAL 2 RECEPTOR"/>
    <property type="match status" value="1"/>
</dbReference>
<organism evidence="12 13">
    <name type="scientific">Pyrrhoderma noxium</name>
    <dbReference type="NCBI Taxonomy" id="2282107"/>
    <lineage>
        <taxon>Eukaryota</taxon>
        <taxon>Fungi</taxon>
        <taxon>Dikarya</taxon>
        <taxon>Basidiomycota</taxon>
        <taxon>Agaricomycotina</taxon>
        <taxon>Agaricomycetes</taxon>
        <taxon>Hymenochaetales</taxon>
        <taxon>Hymenochaetaceae</taxon>
        <taxon>Pyrrhoderma</taxon>
    </lineage>
</organism>
<dbReference type="GO" id="GO:0005782">
    <property type="term" value="C:peroxisomal matrix"/>
    <property type="evidence" value="ECO:0007669"/>
    <property type="project" value="UniProtKB-SubCell"/>
</dbReference>
<dbReference type="GO" id="GO:0005053">
    <property type="term" value="F:peroxisome matrix targeting signal-2 binding"/>
    <property type="evidence" value="ECO:0007669"/>
    <property type="project" value="InterPro"/>
</dbReference>
<dbReference type="InterPro" id="IPR020472">
    <property type="entry name" value="WD40_PAC1"/>
</dbReference>
<evidence type="ECO:0000256" key="2">
    <source>
        <dbReference type="ARBA" id="ARBA00004514"/>
    </source>
</evidence>
<evidence type="ECO:0000256" key="8">
    <source>
        <dbReference type="ARBA" id="ARBA00023140"/>
    </source>
</evidence>
<feature type="repeat" description="WD" evidence="11">
    <location>
        <begin position="246"/>
        <end position="259"/>
    </location>
</feature>
<keyword evidence="13" id="KW-1185">Reference proteome</keyword>
<keyword evidence="7" id="KW-0653">Protein transport</keyword>
<feature type="repeat" description="WD" evidence="11">
    <location>
        <begin position="124"/>
        <end position="166"/>
    </location>
</feature>
<dbReference type="InterPro" id="IPR015943">
    <property type="entry name" value="WD40/YVTN_repeat-like_dom_sf"/>
</dbReference>
<dbReference type="SMART" id="SM00320">
    <property type="entry name" value="WD40"/>
    <property type="match status" value="5"/>
</dbReference>
<evidence type="ECO:0000256" key="10">
    <source>
        <dbReference type="ARBA" id="ARBA00032565"/>
    </source>
</evidence>
<keyword evidence="3" id="KW-0813">Transport</keyword>
<dbReference type="SUPFAM" id="SSF50978">
    <property type="entry name" value="WD40 repeat-like"/>
    <property type="match status" value="1"/>
</dbReference>